<feature type="region of interest" description="Disordered" evidence="1">
    <location>
        <begin position="1"/>
        <end position="25"/>
    </location>
</feature>
<sequence length="94" mass="10506">MSQHIGDVFQLGASPPELADDPSHNRDLRLVERYLAVLEENKKACRSALTDADMALDMAGFVRRQLRRPAQMPRMSPALLALALVRRVPDAPEQ</sequence>
<dbReference type="AlphaFoldDB" id="A0A212JHZ1"/>
<dbReference type="RefSeq" id="WP_192112300.1">
    <property type="nucleotide sequence ID" value="NZ_CABSIF010000007.1"/>
</dbReference>
<evidence type="ECO:0000256" key="1">
    <source>
        <dbReference type="SAM" id="MobiDB-lite"/>
    </source>
</evidence>
<organism evidence="2">
    <name type="scientific">uncultured Desulfovibrio sp</name>
    <dbReference type="NCBI Taxonomy" id="167968"/>
    <lineage>
        <taxon>Bacteria</taxon>
        <taxon>Pseudomonadati</taxon>
        <taxon>Thermodesulfobacteriota</taxon>
        <taxon>Desulfovibrionia</taxon>
        <taxon>Desulfovibrionales</taxon>
        <taxon>Desulfovibrionaceae</taxon>
        <taxon>Desulfovibrio</taxon>
        <taxon>environmental samples</taxon>
    </lineage>
</organism>
<gene>
    <name evidence="2" type="ORF">KM92DES2_11142</name>
</gene>
<accession>A0A212JHZ1</accession>
<protein>
    <submittedName>
        <fullName evidence="2">Uncharacterized protein</fullName>
    </submittedName>
</protein>
<dbReference type="EMBL" id="FLUP01000001">
    <property type="protein sequence ID" value="SBV99041.1"/>
    <property type="molecule type" value="Genomic_DNA"/>
</dbReference>
<reference evidence="2" key="1">
    <citation type="submission" date="2016-04" db="EMBL/GenBank/DDBJ databases">
        <authorList>
            <person name="Evans L.H."/>
            <person name="Alamgir A."/>
            <person name="Owens N."/>
            <person name="Weber N.D."/>
            <person name="Virtaneva K."/>
            <person name="Barbian K."/>
            <person name="Babar A."/>
            <person name="Rosenke K."/>
        </authorList>
    </citation>
    <scope>NUCLEOTIDE SEQUENCE</scope>
    <source>
        <strain evidence="2">92-2</strain>
    </source>
</reference>
<proteinExistence type="predicted"/>
<evidence type="ECO:0000313" key="2">
    <source>
        <dbReference type="EMBL" id="SBV99041.1"/>
    </source>
</evidence>
<name>A0A212JHZ1_9BACT</name>